<dbReference type="AlphaFoldDB" id="A0AAJ0FN92"/>
<dbReference type="Proteomes" id="UP001244011">
    <property type="component" value="Unassembled WGS sequence"/>
</dbReference>
<protein>
    <submittedName>
        <fullName evidence="1">Uncharacterized protein</fullName>
    </submittedName>
</protein>
<gene>
    <name evidence="1" type="ORF">QBC33DRAFT_533570</name>
</gene>
<accession>A0AAJ0FN92</accession>
<name>A0AAJ0FN92_9PEZI</name>
<evidence type="ECO:0000313" key="1">
    <source>
        <dbReference type="EMBL" id="KAK1768749.1"/>
    </source>
</evidence>
<dbReference type="RefSeq" id="XP_060284962.1">
    <property type="nucleotide sequence ID" value="XM_060427472.1"/>
</dbReference>
<proteinExistence type="predicted"/>
<sequence>MELVDIVAATPVAGREQDSDWNCQNFMLKGLQGIVNGFQAQEWYNFVGRGTCRPV</sequence>
<keyword evidence="2" id="KW-1185">Reference proteome</keyword>
<dbReference type="EMBL" id="MU839004">
    <property type="protein sequence ID" value="KAK1768749.1"/>
    <property type="molecule type" value="Genomic_DNA"/>
</dbReference>
<feature type="non-terminal residue" evidence="1">
    <location>
        <position position="55"/>
    </location>
</feature>
<evidence type="ECO:0000313" key="2">
    <source>
        <dbReference type="Proteomes" id="UP001244011"/>
    </source>
</evidence>
<reference evidence="1" key="1">
    <citation type="submission" date="2023-06" db="EMBL/GenBank/DDBJ databases">
        <title>Genome-scale phylogeny and comparative genomics of the fungal order Sordariales.</title>
        <authorList>
            <consortium name="Lawrence Berkeley National Laboratory"/>
            <person name="Hensen N."/>
            <person name="Bonometti L."/>
            <person name="Westerberg I."/>
            <person name="Brannstrom I.O."/>
            <person name="Guillou S."/>
            <person name="Cros-Aarteil S."/>
            <person name="Calhoun S."/>
            <person name="Haridas S."/>
            <person name="Kuo A."/>
            <person name="Mondo S."/>
            <person name="Pangilinan J."/>
            <person name="Riley R."/>
            <person name="Labutti K."/>
            <person name="Andreopoulos B."/>
            <person name="Lipzen A."/>
            <person name="Chen C."/>
            <person name="Yanf M."/>
            <person name="Daum C."/>
            <person name="Ng V."/>
            <person name="Clum A."/>
            <person name="Steindorff A."/>
            <person name="Ohm R."/>
            <person name="Martin F."/>
            <person name="Silar P."/>
            <person name="Natvig D."/>
            <person name="Lalanne C."/>
            <person name="Gautier V."/>
            <person name="Ament-Velasquez S.L."/>
            <person name="Kruys A."/>
            <person name="Hutchinson M.I."/>
            <person name="Powell A.J."/>
            <person name="Barry K."/>
            <person name="Miller A.N."/>
            <person name="Grigoriev I.V."/>
            <person name="Debuchy R."/>
            <person name="Gladieux P."/>
            <person name="Thoren M.H."/>
            <person name="Johannesson H."/>
        </authorList>
    </citation>
    <scope>NUCLEOTIDE SEQUENCE</scope>
    <source>
        <strain evidence="1">8032-3</strain>
    </source>
</reference>
<dbReference type="GeneID" id="85310659"/>
<organism evidence="1 2">
    <name type="scientific">Phialemonium atrogriseum</name>
    <dbReference type="NCBI Taxonomy" id="1093897"/>
    <lineage>
        <taxon>Eukaryota</taxon>
        <taxon>Fungi</taxon>
        <taxon>Dikarya</taxon>
        <taxon>Ascomycota</taxon>
        <taxon>Pezizomycotina</taxon>
        <taxon>Sordariomycetes</taxon>
        <taxon>Sordariomycetidae</taxon>
        <taxon>Cephalothecales</taxon>
        <taxon>Cephalothecaceae</taxon>
        <taxon>Phialemonium</taxon>
    </lineage>
</organism>
<comment type="caution">
    <text evidence="1">The sequence shown here is derived from an EMBL/GenBank/DDBJ whole genome shotgun (WGS) entry which is preliminary data.</text>
</comment>